<dbReference type="InterPro" id="IPR008271">
    <property type="entry name" value="Ser/Thr_kinase_AS"/>
</dbReference>
<evidence type="ECO:0000313" key="25">
    <source>
        <dbReference type="EMBL" id="KAL3535352.1"/>
    </source>
</evidence>
<sequence length="1112" mass="123151">MAEQYFHFLVLVFTQAFLITSGASSTNESDHLSLLAFRNQITNANRTVLVTNWTADTSFCNWIGITCDPLRQRVMAINLVNMNLQGLIPPSIANLSFLVELSLGNNSFHGSLPYDLGNLRSLQIIDLHNNQLQGSIPESIWNAPELRILNLSRNSISGSIHSSAANISRLERLSLDGNNLNGKIPEEIGNMSQLLELDLSENKFTGSVSPSIFNISSLRKLYIRNNSLSGSLMFNKNDGFSNLEYIDLSDNHLTGEIPSTLCQFVKLRFLYLSNNNLTGQLPRNFGCLVRLEKFYVTDNRITGTIPPSVGNISTLQFLGCVNNHIGGNIPKELGNLPNLQMLGFDYDNVTGEIPEAIYNISSLVYIAFTENSLSGHIPATAGLQLPNLEGIYLADNLLEGGIPLSILNATKLRELELSYNFFTGMVPTHLGSLRELQWLNLAGNQLTIERGKTELGFLSSLVECRMLQFIVLGNNPLRGTLPDSIGNLSSSIEMFNMENGHINGHVPKGVGNMSSMISLILNGNNLMGSIPQEVGQLKKLQRLYLSKNKLQGQIPEEVCELSDLGEIILSENQLSKMIPYCIGNLSRLQKLQLDSNGLTSSLPPTLWEMKNLILLNAAQNSLQGELPPDIGKLESLDGLNLSSNKFFGIIPDTVCNLRSLRYLSLSNNSFQGSIPSSLGNLLSLEILDLSSNFLTGTIPRSLQNVQYLREINLSHNHLEGEVPSGGVFANASYQSFLGNSDLCGMPRLQIPVCSRNTSVHRSRSKYLVIKIVIPVTALMIVTAVLVPLWITRRQKRAKSMNREDLSEIMTHQRISYHELQQATDDFSASNLLGAGSSGSVYKGVLSDGNVVAIKVLHLQDKESCERFNAECEVMRQIRHRNLVKVISACSTDTLKAIILPYMPNGSLDLWLHGRQEYHLDLLQRINIILDVAMALEYLHHGYDQHVIHRDLKPTNILLDEDMVAHVSDFGISKIIAQNGSLTLTKTLGTIGYIAPEYGLEGMISTSGDVYSFGIVLLESFTGKRPTEEMFTENLSLRQWVIASFPTALIDITDTSLVQGKDKLSLEEEVCICSALELALDCSRETAEERPNMDEVVIRLTKIKDRFLEKKAL</sequence>
<dbReference type="InterPro" id="IPR011009">
    <property type="entry name" value="Kinase-like_dom_sf"/>
</dbReference>
<keyword evidence="11" id="KW-0677">Repeat</keyword>
<keyword evidence="6" id="KW-0597">Phosphoprotein</keyword>
<comment type="similarity">
    <text evidence="2">Belongs to the protein kinase superfamily. Ser/Thr protein kinase family.</text>
</comment>
<dbReference type="PANTHER" id="PTHR27008:SF497">
    <property type="entry name" value="OS11G0695000 PROTEIN"/>
    <property type="match status" value="1"/>
</dbReference>
<keyword evidence="17" id="KW-0675">Receptor</keyword>
<evidence type="ECO:0000256" key="14">
    <source>
        <dbReference type="ARBA" id="ARBA00022840"/>
    </source>
</evidence>
<proteinExistence type="inferred from homology"/>
<evidence type="ECO:0000256" key="6">
    <source>
        <dbReference type="ARBA" id="ARBA00022553"/>
    </source>
</evidence>
<keyword evidence="5" id="KW-0723">Serine/threonine-protein kinase</keyword>
<evidence type="ECO:0000256" key="21">
    <source>
        <dbReference type="PROSITE-ProRule" id="PRU10141"/>
    </source>
</evidence>
<evidence type="ECO:0000256" key="12">
    <source>
        <dbReference type="ARBA" id="ARBA00022741"/>
    </source>
</evidence>
<evidence type="ECO:0000256" key="15">
    <source>
        <dbReference type="ARBA" id="ARBA00022989"/>
    </source>
</evidence>
<dbReference type="Proteomes" id="UP001630127">
    <property type="component" value="Unassembled WGS sequence"/>
</dbReference>
<evidence type="ECO:0000256" key="1">
    <source>
        <dbReference type="ARBA" id="ARBA00004162"/>
    </source>
</evidence>
<dbReference type="Pfam" id="PF00069">
    <property type="entry name" value="Pkinase"/>
    <property type="match status" value="1"/>
</dbReference>
<evidence type="ECO:0000256" key="18">
    <source>
        <dbReference type="ARBA" id="ARBA00023180"/>
    </source>
</evidence>
<dbReference type="AlphaFoldDB" id="A0ABD3AVV6"/>
<evidence type="ECO:0000256" key="19">
    <source>
        <dbReference type="ARBA" id="ARBA00047899"/>
    </source>
</evidence>
<dbReference type="InterPro" id="IPR003591">
    <property type="entry name" value="Leu-rich_rpt_typical-subtyp"/>
</dbReference>
<evidence type="ECO:0000256" key="2">
    <source>
        <dbReference type="ARBA" id="ARBA00008684"/>
    </source>
</evidence>
<evidence type="ECO:0000256" key="4">
    <source>
        <dbReference type="ARBA" id="ARBA00022475"/>
    </source>
</evidence>
<keyword evidence="16 22" id="KW-0472">Membrane</keyword>
<dbReference type="Pfam" id="PF00560">
    <property type="entry name" value="LRR_1"/>
    <property type="match status" value="10"/>
</dbReference>
<evidence type="ECO:0000256" key="8">
    <source>
        <dbReference type="ARBA" id="ARBA00022679"/>
    </source>
</evidence>
<dbReference type="Pfam" id="PF13855">
    <property type="entry name" value="LRR_8"/>
    <property type="match status" value="1"/>
</dbReference>
<dbReference type="SUPFAM" id="SSF52047">
    <property type="entry name" value="RNI-like"/>
    <property type="match status" value="2"/>
</dbReference>
<keyword evidence="13" id="KW-0418">Kinase</keyword>
<feature type="transmembrane region" description="Helical" evidence="22">
    <location>
        <begin position="766"/>
        <end position="790"/>
    </location>
</feature>
<dbReference type="GO" id="GO:0005886">
    <property type="term" value="C:plasma membrane"/>
    <property type="evidence" value="ECO:0007669"/>
    <property type="project" value="UniProtKB-SubCell"/>
</dbReference>
<dbReference type="InterPro" id="IPR013210">
    <property type="entry name" value="LRR_N_plant-typ"/>
</dbReference>
<comment type="catalytic activity">
    <reaction evidence="19">
        <text>L-threonyl-[protein] + ATP = O-phospho-L-threonyl-[protein] + ADP + H(+)</text>
        <dbReference type="Rhea" id="RHEA:46608"/>
        <dbReference type="Rhea" id="RHEA-COMP:11060"/>
        <dbReference type="Rhea" id="RHEA-COMP:11605"/>
        <dbReference type="ChEBI" id="CHEBI:15378"/>
        <dbReference type="ChEBI" id="CHEBI:30013"/>
        <dbReference type="ChEBI" id="CHEBI:30616"/>
        <dbReference type="ChEBI" id="CHEBI:61977"/>
        <dbReference type="ChEBI" id="CHEBI:456216"/>
        <dbReference type="EC" id="2.7.11.1"/>
    </reaction>
</comment>
<keyword evidence="9 22" id="KW-0812">Transmembrane</keyword>
<evidence type="ECO:0000259" key="24">
    <source>
        <dbReference type="PROSITE" id="PS50011"/>
    </source>
</evidence>
<gene>
    <name evidence="25" type="ORF">ACH5RR_003813</name>
</gene>
<evidence type="ECO:0000256" key="10">
    <source>
        <dbReference type="ARBA" id="ARBA00022729"/>
    </source>
</evidence>
<dbReference type="SMART" id="SM00369">
    <property type="entry name" value="LRR_TYP"/>
    <property type="match status" value="12"/>
</dbReference>
<dbReference type="InterPro" id="IPR025875">
    <property type="entry name" value="Leu-rich_rpt_4"/>
</dbReference>
<dbReference type="InterPro" id="IPR051809">
    <property type="entry name" value="Plant_receptor-like_S/T_kinase"/>
</dbReference>
<dbReference type="FunFam" id="3.80.10.10:FF:000129">
    <property type="entry name" value="Leucine-rich repeat receptor-like kinase"/>
    <property type="match status" value="1"/>
</dbReference>
<evidence type="ECO:0000256" key="23">
    <source>
        <dbReference type="SAM" id="SignalP"/>
    </source>
</evidence>
<evidence type="ECO:0000256" key="22">
    <source>
        <dbReference type="SAM" id="Phobius"/>
    </source>
</evidence>
<keyword evidence="10 23" id="KW-0732">Signal</keyword>
<dbReference type="PROSITE" id="PS50011">
    <property type="entry name" value="PROTEIN_KINASE_DOM"/>
    <property type="match status" value="1"/>
</dbReference>
<evidence type="ECO:0000256" key="17">
    <source>
        <dbReference type="ARBA" id="ARBA00023170"/>
    </source>
</evidence>
<dbReference type="Gene3D" id="3.30.200.20">
    <property type="entry name" value="Phosphorylase Kinase, domain 1"/>
    <property type="match status" value="1"/>
</dbReference>
<dbReference type="SMART" id="SM00365">
    <property type="entry name" value="LRR_SD22"/>
    <property type="match status" value="4"/>
</dbReference>
<keyword evidence="8" id="KW-0808">Transferase</keyword>
<keyword evidence="7" id="KW-0433">Leucine-rich repeat</keyword>
<evidence type="ECO:0000256" key="9">
    <source>
        <dbReference type="ARBA" id="ARBA00022692"/>
    </source>
</evidence>
<evidence type="ECO:0000256" key="5">
    <source>
        <dbReference type="ARBA" id="ARBA00022527"/>
    </source>
</evidence>
<dbReference type="GO" id="GO:0051707">
    <property type="term" value="P:response to other organism"/>
    <property type="evidence" value="ECO:0007669"/>
    <property type="project" value="UniProtKB-ARBA"/>
</dbReference>
<comment type="subcellular location">
    <subcellularLocation>
        <location evidence="1">Cell membrane</location>
        <topology evidence="1">Single-pass membrane protein</topology>
    </subcellularLocation>
</comment>
<dbReference type="SUPFAM" id="SSF56112">
    <property type="entry name" value="Protein kinase-like (PK-like)"/>
    <property type="match status" value="1"/>
</dbReference>
<dbReference type="EC" id="2.7.11.1" evidence="3"/>
<feature type="signal peptide" evidence="23">
    <location>
        <begin position="1"/>
        <end position="25"/>
    </location>
</feature>
<dbReference type="InterPro" id="IPR001611">
    <property type="entry name" value="Leu-rich_rpt"/>
</dbReference>
<dbReference type="InterPro" id="IPR000719">
    <property type="entry name" value="Prot_kinase_dom"/>
</dbReference>
<keyword evidence="14 21" id="KW-0067">ATP-binding</keyword>
<keyword evidence="18" id="KW-0325">Glycoprotein</keyword>
<name>A0ABD3AVV6_9GENT</name>
<accession>A0ABD3AVV6</accession>
<feature type="binding site" evidence="21">
    <location>
        <position position="854"/>
    </location>
    <ligand>
        <name>ATP</name>
        <dbReference type="ChEBI" id="CHEBI:30616"/>
    </ligand>
</feature>
<dbReference type="Gene3D" id="3.80.10.10">
    <property type="entry name" value="Ribonuclease Inhibitor"/>
    <property type="match status" value="5"/>
</dbReference>
<comment type="catalytic activity">
    <reaction evidence="20">
        <text>L-seryl-[protein] + ATP = O-phospho-L-seryl-[protein] + ADP + H(+)</text>
        <dbReference type="Rhea" id="RHEA:17989"/>
        <dbReference type="Rhea" id="RHEA-COMP:9863"/>
        <dbReference type="Rhea" id="RHEA-COMP:11604"/>
        <dbReference type="ChEBI" id="CHEBI:15378"/>
        <dbReference type="ChEBI" id="CHEBI:29999"/>
        <dbReference type="ChEBI" id="CHEBI:30616"/>
        <dbReference type="ChEBI" id="CHEBI:83421"/>
        <dbReference type="ChEBI" id="CHEBI:456216"/>
        <dbReference type="EC" id="2.7.11.1"/>
    </reaction>
</comment>
<dbReference type="FunFam" id="3.30.200.20:FF:000661">
    <property type="entry name" value="Serine-threonine protein kinase plant-type"/>
    <property type="match status" value="1"/>
</dbReference>
<keyword evidence="4" id="KW-1003">Cell membrane</keyword>
<keyword evidence="12 21" id="KW-0547">Nucleotide-binding</keyword>
<dbReference type="Pfam" id="PF12799">
    <property type="entry name" value="LRR_4"/>
    <property type="match status" value="1"/>
</dbReference>
<dbReference type="GO" id="GO:0004674">
    <property type="term" value="F:protein serine/threonine kinase activity"/>
    <property type="evidence" value="ECO:0007669"/>
    <property type="project" value="UniProtKB-KW"/>
</dbReference>
<dbReference type="FunFam" id="3.80.10.10:FF:000095">
    <property type="entry name" value="LRR receptor-like serine/threonine-protein kinase GSO1"/>
    <property type="match status" value="1"/>
</dbReference>
<dbReference type="PROSITE" id="PS00107">
    <property type="entry name" value="PROTEIN_KINASE_ATP"/>
    <property type="match status" value="1"/>
</dbReference>
<evidence type="ECO:0000256" key="20">
    <source>
        <dbReference type="ARBA" id="ARBA00048679"/>
    </source>
</evidence>
<dbReference type="PANTHER" id="PTHR27008">
    <property type="entry name" value="OS04G0122200 PROTEIN"/>
    <property type="match status" value="1"/>
</dbReference>
<feature type="domain" description="Protein kinase" evidence="24">
    <location>
        <begin position="826"/>
        <end position="1107"/>
    </location>
</feature>
<evidence type="ECO:0000256" key="13">
    <source>
        <dbReference type="ARBA" id="ARBA00022777"/>
    </source>
</evidence>
<evidence type="ECO:0000256" key="11">
    <source>
        <dbReference type="ARBA" id="ARBA00022737"/>
    </source>
</evidence>
<dbReference type="FunFam" id="3.80.10.10:FF:000041">
    <property type="entry name" value="LRR receptor-like serine/threonine-protein kinase ERECTA"/>
    <property type="match status" value="1"/>
</dbReference>
<dbReference type="FunFam" id="1.10.510.10:FF:000358">
    <property type="entry name" value="Putative leucine-rich repeat receptor-like serine/threonine-protein kinase"/>
    <property type="match status" value="1"/>
</dbReference>
<dbReference type="InterPro" id="IPR032675">
    <property type="entry name" value="LRR_dom_sf"/>
</dbReference>
<evidence type="ECO:0000313" key="26">
    <source>
        <dbReference type="Proteomes" id="UP001630127"/>
    </source>
</evidence>
<dbReference type="Gene3D" id="1.10.510.10">
    <property type="entry name" value="Transferase(Phosphotransferase) domain 1"/>
    <property type="match status" value="1"/>
</dbReference>
<keyword evidence="26" id="KW-1185">Reference proteome</keyword>
<evidence type="ECO:0000256" key="16">
    <source>
        <dbReference type="ARBA" id="ARBA00023136"/>
    </source>
</evidence>
<dbReference type="PROSITE" id="PS00108">
    <property type="entry name" value="PROTEIN_KINASE_ST"/>
    <property type="match status" value="1"/>
</dbReference>
<dbReference type="SMART" id="SM00220">
    <property type="entry name" value="S_TKc"/>
    <property type="match status" value="1"/>
</dbReference>
<evidence type="ECO:0000256" key="7">
    <source>
        <dbReference type="ARBA" id="ARBA00022614"/>
    </source>
</evidence>
<dbReference type="Pfam" id="PF08263">
    <property type="entry name" value="LRRNT_2"/>
    <property type="match status" value="1"/>
</dbReference>
<evidence type="ECO:0000256" key="3">
    <source>
        <dbReference type="ARBA" id="ARBA00012513"/>
    </source>
</evidence>
<comment type="caution">
    <text evidence="25">The sequence shown here is derived from an EMBL/GenBank/DDBJ whole genome shotgun (WGS) entry which is preliminary data.</text>
</comment>
<dbReference type="GO" id="GO:0006952">
    <property type="term" value="P:defense response"/>
    <property type="evidence" value="ECO:0007669"/>
    <property type="project" value="UniProtKB-ARBA"/>
</dbReference>
<dbReference type="InterPro" id="IPR017441">
    <property type="entry name" value="Protein_kinase_ATP_BS"/>
</dbReference>
<dbReference type="EMBL" id="JBJUIK010000002">
    <property type="protein sequence ID" value="KAL3535352.1"/>
    <property type="molecule type" value="Genomic_DNA"/>
</dbReference>
<feature type="chain" id="PRO_5044807899" description="non-specific serine/threonine protein kinase" evidence="23">
    <location>
        <begin position="26"/>
        <end position="1112"/>
    </location>
</feature>
<reference evidence="25 26" key="1">
    <citation type="submission" date="2024-11" db="EMBL/GenBank/DDBJ databases">
        <title>A near-complete genome assembly of Cinchona calisaya.</title>
        <authorList>
            <person name="Lian D.C."/>
            <person name="Zhao X.W."/>
            <person name="Wei L."/>
        </authorList>
    </citation>
    <scope>NUCLEOTIDE SEQUENCE [LARGE SCALE GENOMIC DNA]</scope>
    <source>
        <tissue evidence="25">Nenye</tissue>
    </source>
</reference>
<organism evidence="25 26">
    <name type="scientific">Cinchona calisaya</name>
    <dbReference type="NCBI Taxonomy" id="153742"/>
    <lineage>
        <taxon>Eukaryota</taxon>
        <taxon>Viridiplantae</taxon>
        <taxon>Streptophyta</taxon>
        <taxon>Embryophyta</taxon>
        <taxon>Tracheophyta</taxon>
        <taxon>Spermatophyta</taxon>
        <taxon>Magnoliopsida</taxon>
        <taxon>eudicotyledons</taxon>
        <taxon>Gunneridae</taxon>
        <taxon>Pentapetalae</taxon>
        <taxon>asterids</taxon>
        <taxon>lamiids</taxon>
        <taxon>Gentianales</taxon>
        <taxon>Rubiaceae</taxon>
        <taxon>Cinchonoideae</taxon>
        <taxon>Cinchoneae</taxon>
        <taxon>Cinchona</taxon>
    </lineage>
</organism>
<dbReference type="GO" id="GO:0005524">
    <property type="term" value="F:ATP binding"/>
    <property type="evidence" value="ECO:0007669"/>
    <property type="project" value="UniProtKB-UniRule"/>
</dbReference>
<dbReference type="FunFam" id="3.80.10.10:FF:000317">
    <property type="entry name" value="Inactive leucine-rich repeat receptor-like protein kinase"/>
    <property type="match status" value="1"/>
</dbReference>
<protein>
    <recommendedName>
        <fullName evidence="3">non-specific serine/threonine protein kinase</fullName>
        <ecNumber evidence="3">2.7.11.1</ecNumber>
    </recommendedName>
</protein>
<keyword evidence="15 22" id="KW-1133">Transmembrane helix</keyword>